<evidence type="ECO:0000256" key="1">
    <source>
        <dbReference type="SAM" id="SignalP"/>
    </source>
</evidence>
<comment type="caution">
    <text evidence="2">The sequence shown here is derived from an EMBL/GenBank/DDBJ whole genome shotgun (WGS) entry which is preliminary data.</text>
</comment>
<feature type="signal peptide" evidence="1">
    <location>
        <begin position="1"/>
        <end position="18"/>
    </location>
</feature>
<feature type="chain" id="PRO_5039238604" evidence="1">
    <location>
        <begin position="19"/>
        <end position="199"/>
    </location>
</feature>
<reference evidence="2" key="2">
    <citation type="submission" date="2021-09" db="EMBL/GenBank/DDBJ databases">
        <authorList>
            <person name="Jia N."/>
            <person name="Wang J."/>
            <person name="Shi W."/>
            <person name="Du L."/>
            <person name="Sun Y."/>
            <person name="Zhan W."/>
            <person name="Jiang J."/>
            <person name="Wang Q."/>
            <person name="Zhang B."/>
            <person name="Ji P."/>
            <person name="Sakyi L.B."/>
            <person name="Cui X."/>
            <person name="Yuan T."/>
            <person name="Jiang B."/>
            <person name="Yang W."/>
            <person name="Lam T.T.-Y."/>
            <person name="Chang Q."/>
            <person name="Ding S."/>
            <person name="Wang X."/>
            <person name="Zhu J."/>
            <person name="Ruan X."/>
            <person name="Zhao L."/>
            <person name="Wei J."/>
            <person name="Que T."/>
            <person name="Du C."/>
            <person name="Cheng J."/>
            <person name="Dai P."/>
            <person name="Han X."/>
            <person name="Huang E."/>
            <person name="Gao Y."/>
            <person name="Liu J."/>
            <person name="Shao H."/>
            <person name="Ye R."/>
            <person name="Li L."/>
            <person name="Wei W."/>
            <person name="Wang X."/>
            <person name="Wang C."/>
            <person name="Huo Q."/>
            <person name="Li W."/>
            <person name="Guo W."/>
            <person name="Chen H."/>
            <person name="Chen S."/>
            <person name="Zhou L."/>
            <person name="Zhou L."/>
            <person name="Ni X."/>
            <person name="Tian J."/>
            <person name="Zhou Y."/>
            <person name="Sheng Y."/>
            <person name="Liu T."/>
            <person name="Pan Y."/>
            <person name="Xia L."/>
            <person name="Li J."/>
            <person name="Zhao F."/>
            <person name="Cao W."/>
        </authorList>
    </citation>
    <scope>NUCLEOTIDE SEQUENCE</scope>
    <source>
        <strain evidence="2">Rsan-2018</strain>
        <tissue evidence="2">Larvae</tissue>
    </source>
</reference>
<sequence length="199" mass="21817">MKMVQALTLAVTLGVVQNSVGQGRKANVLLAANNWKGEAVVTQSIRVAADPEKETVVTKRYKEPASRRSLTETAHFVHPEAVLRRPAASGVTYIAEPTGAQALSTSVGFKTEPSAAATGYGGGGGGHGGGHGYGGYFQYARVPGYNTYEFGYRKGNPYHFQERHETRHGPHFRTKQRWGDKHGGYGEHYWEYNHAPKYH</sequence>
<reference evidence="2" key="1">
    <citation type="journal article" date="2020" name="Cell">
        <title>Large-Scale Comparative Analyses of Tick Genomes Elucidate Their Genetic Diversity and Vector Capacities.</title>
        <authorList>
            <consortium name="Tick Genome and Microbiome Consortium (TIGMIC)"/>
            <person name="Jia N."/>
            <person name="Wang J."/>
            <person name="Shi W."/>
            <person name="Du L."/>
            <person name="Sun Y."/>
            <person name="Zhan W."/>
            <person name="Jiang J.F."/>
            <person name="Wang Q."/>
            <person name="Zhang B."/>
            <person name="Ji P."/>
            <person name="Bell-Sakyi L."/>
            <person name="Cui X.M."/>
            <person name="Yuan T.T."/>
            <person name="Jiang B.G."/>
            <person name="Yang W.F."/>
            <person name="Lam T.T."/>
            <person name="Chang Q.C."/>
            <person name="Ding S.J."/>
            <person name="Wang X.J."/>
            <person name="Zhu J.G."/>
            <person name="Ruan X.D."/>
            <person name="Zhao L."/>
            <person name="Wei J.T."/>
            <person name="Ye R.Z."/>
            <person name="Que T.C."/>
            <person name="Du C.H."/>
            <person name="Zhou Y.H."/>
            <person name="Cheng J.X."/>
            <person name="Dai P.F."/>
            <person name="Guo W.B."/>
            <person name="Han X.H."/>
            <person name="Huang E.J."/>
            <person name="Li L.F."/>
            <person name="Wei W."/>
            <person name="Gao Y.C."/>
            <person name="Liu J.Z."/>
            <person name="Shao H.Z."/>
            <person name="Wang X."/>
            <person name="Wang C.C."/>
            <person name="Yang T.C."/>
            <person name="Huo Q.B."/>
            <person name="Li W."/>
            <person name="Chen H.Y."/>
            <person name="Chen S.E."/>
            <person name="Zhou L.G."/>
            <person name="Ni X.B."/>
            <person name="Tian J.H."/>
            <person name="Sheng Y."/>
            <person name="Liu T."/>
            <person name="Pan Y.S."/>
            <person name="Xia L.Y."/>
            <person name="Li J."/>
            <person name="Zhao F."/>
            <person name="Cao W.C."/>
        </authorList>
    </citation>
    <scope>NUCLEOTIDE SEQUENCE</scope>
    <source>
        <strain evidence="2">Rsan-2018</strain>
    </source>
</reference>
<keyword evidence="3" id="KW-1185">Reference proteome</keyword>
<protein>
    <submittedName>
        <fullName evidence="2">Uncharacterized protein</fullName>
    </submittedName>
</protein>
<evidence type="ECO:0000313" key="2">
    <source>
        <dbReference type="EMBL" id="KAH7947582.1"/>
    </source>
</evidence>
<evidence type="ECO:0000313" key="3">
    <source>
        <dbReference type="Proteomes" id="UP000821837"/>
    </source>
</evidence>
<dbReference type="Proteomes" id="UP000821837">
    <property type="component" value="Chromosome 6"/>
</dbReference>
<accession>A0A9D4SUE1</accession>
<name>A0A9D4SUE1_RHISA</name>
<dbReference type="AlphaFoldDB" id="A0A9D4SUE1"/>
<keyword evidence="1" id="KW-0732">Signal</keyword>
<dbReference type="OrthoDB" id="6498722at2759"/>
<gene>
    <name evidence="2" type="ORF">HPB52_013774</name>
</gene>
<proteinExistence type="predicted"/>
<dbReference type="OMA" id="WEYNHAP"/>
<dbReference type="EMBL" id="JABSTV010001252">
    <property type="protein sequence ID" value="KAH7947582.1"/>
    <property type="molecule type" value="Genomic_DNA"/>
</dbReference>
<dbReference type="VEuPathDB" id="VectorBase:RSAN_028482"/>
<organism evidence="2 3">
    <name type="scientific">Rhipicephalus sanguineus</name>
    <name type="common">Brown dog tick</name>
    <name type="synonym">Ixodes sanguineus</name>
    <dbReference type="NCBI Taxonomy" id="34632"/>
    <lineage>
        <taxon>Eukaryota</taxon>
        <taxon>Metazoa</taxon>
        <taxon>Ecdysozoa</taxon>
        <taxon>Arthropoda</taxon>
        <taxon>Chelicerata</taxon>
        <taxon>Arachnida</taxon>
        <taxon>Acari</taxon>
        <taxon>Parasitiformes</taxon>
        <taxon>Ixodida</taxon>
        <taxon>Ixodoidea</taxon>
        <taxon>Ixodidae</taxon>
        <taxon>Rhipicephalinae</taxon>
        <taxon>Rhipicephalus</taxon>
        <taxon>Rhipicephalus</taxon>
    </lineage>
</organism>